<dbReference type="Pfam" id="PF00005">
    <property type="entry name" value="ABC_tran"/>
    <property type="match status" value="1"/>
</dbReference>
<dbReference type="InterPro" id="IPR027417">
    <property type="entry name" value="P-loop_NTPase"/>
</dbReference>
<dbReference type="RefSeq" id="WP_111320890.1">
    <property type="nucleotide sequence ID" value="NZ_BIFX01000002.1"/>
</dbReference>
<evidence type="ECO:0000256" key="2">
    <source>
        <dbReference type="ARBA" id="ARBA00022448"/>
    </source>
</evidence>
<dbReference type="Gene3D" id="3.40.50.300">
    <property type="entry name" value="P-loop containing nucleotide triphosphate hydrolases"/>
    <property type="match status" value="1"/>
</dbReference>
<dbReference type="PANTHER" id="PTHR42711">
    <property type="entry name" value="ABC TRANSPORTER ATP-BINDING PROTEIN"/>
    <property type="match status" value="1"/>
</dbReference>
<dbReference type="SMART" id="SM00382">
    <property type="entry name" value="AAA"/>
    <property type="match status" value="1"/>
</dbReference>
<sequence>MVSQIQQAREQQRTEQPAAIVVERLTKRYKQAREETLRGISFSVAQGSFFTLLGPNGAGKTTTLSILTTLLLPTSGRVTIAGLDLVREAREVRRQIGVIFQQPGLDVHMTGEENLRFHASLFGFYPFRPAYRLMPVRYRKRVMELAALFELERDLFRPVSTYSGGMKRKLEVMRSLLQRPEILFLDEPTAGLDPHSRARLWSYLKRIRSEYGLTIFLTTHYLEEAEQADTICILHKGKIVAFGSPAEIKEALLQEYMLVDAADRERLLAELRVLGLPFSVERRVKLLVPKEQFHRTLRCITTPLTVIETYTPSLEEAYLHITDGRE</sequence>
<comment type="similarity">
    <text evidence="1">Belongs to the ABC transporter superfamily.</text>
</comment>
<dbReference type="InterPro" id="IPR003439">
    <property type="entry name" value="ABC_transporter-like_ATP-bd"/>
</dbReference>
<evidence type="ECO:0000256" key="3">
    <source>
        <dbReference type="ARBA" id="ARBA00022741"/>
    </source>
</evidence>
<dbReference type="EMBL" id="QKUF01000004">
    <property type="protein sequence ID" value="PZW32652.1"/>
    <property type="molecule type" value="Genomic_DNA"/>
</dbReference>
<dbReference type="PROSITE" id="PS50893">
    <property type="entry name" value="ABC_TRANSPORTER_2"/>
    <property type="match status" value="1"/>
</dbReference>
<keyword evidence="7" id="KW-1185">Reference proteome</keyword>
<accession>A0A326UA33</accession>
<organism evidence="6 7">
    <name type="scientific">Thermosporothrix hazakensis</name>
    <dbReference type="NCBI Taxonomy" id="644383"/>
    <lineage>
        <taxon>Bacteria</taxon>
        <taxon>Bacillati</taxon>
        <taxon>Chloroflexota</taxon>
        <taxon>Ktedonobacteria</taxon>
        <taxon>Ktedonobacterales</taxon>
        <taxon>Thermosporotrichaceae</taxon>
        <taxon>Thermosporothrix</taxon>
    </lineage>
</organism>
<evidence type="ECO:0000256" key="4">
    <source>
        <dbReference type="ARBA" id="ARBA00022840"/>
    </source>
</evidence>
<dbReference type="AlphaFoldDB" id="A0A326UA33"/>
<dbReference type="InterPro" id="IPR050763">
    <property type="entry name" value="ABC_transporter_ATP-binding"/>
</dbReference>
<gene>
    <name evidence="6" type="ORF">EI42_01744</name>
</gene>
<evidence type="ECO:0000256" key="1">
    <source>
        <dbReference type="ARBA" id="ARBA00005417"/>
    </source>
</evidence>
<evidence type="ECO:0000313" key="7">
    <source>
        <dbReference type="Proteomes" id="UP000248806"/>
    </source>
</evidence>
<keyword evidence="2" id="KW-0813">Transport</keyword>
<dbReference type="InterPro" id="IPR003593">
    <property type="entry name" value="AAA+_ATPase"/>
</dbReference>
<keyword evidence="4 6" id="KW-0067">ATP-binding</keyword>
<dbReference type="OrthoDB" id="9804819at2"/>
<evidence type="ECO:0000313" key="6">
    <source>
        <dbReference type="EMBL" id="PZW32652.1"/>
    </source>
</evidence>
<proteinExistence type="inferred from homology"/>
<dbReference type="GO" id="GO:0016887">
    <property type="term" value="F:ATP hydrolysis activity"/>
    <property type="evidence" value="ECO:0007669"/>
    <property type="project" value="InterPro"/>
</dbReference>
<reference evidence="6 7" key="1">
    <citation type="submission" date="2018-06" db="EMBL/GenBank/DDBJ databases">
        <title>Genomic Encyclopedia of Archaeal and Bacterial Type Strains, Phase II (KMG-II): from individual species to whole genera.</title>
        <authorList>
            <person name="Goeker M."/>
        </authorList>
    </citation>
    <scope>NUCLEOTIDE SEQUENCE [LARGE SCALE GENOMIC DNA]</scope>
    <source>
        <strain evidence="6 7">ATCC BAA-1881</strain>
    </source>
</reference>
<dbReference type="GO" id="GO:0005524">
    <property type="term" value="F:ATP binding"/>
    <property type="evidence" value="ECO:0007669"/>
    <property type="project" value="UniProtKB-KW"/>
</dbReference>
<keyword evidence="3" id="KW-0547">Nucleotide-binding</keyword>
<dbReference type="SUPFAM" id="SSF52540">
    <property type="entry name" value="P-loop containing nucleoside triphosphate hydrolases"/>
    <property type="match status" value="1"/>
</dbReference>
<dbReference type="Proteomes" id="UP000248806">
    <property type="component" value="Unassembled WGS sequence"/>
</dbReference>
<dbReference type="PANTHER" id="PTHR42711:SF5">
    <property type="entry name" value="ABC TRANSPORTER ATP-BINDING PROTEIN NATA"/>
    <property type="match status" value="1"/>
</dbReference>
<feature type="domain" description="ABC transporter" evidence="5">
    <location>
        <begin position="20"/>
        <end position="261"/>
    </location>
</feature>
<comment type="caution">
    <text evidence="6">The sequence shown here is derived from an EMBL/GenBank/DDBJ whole genome shotgun (WGS) entry which is preliminary data.</text>
</comment>
<protein>
    <submittedName>
        <fullName evidence="6">ABC-2 type transport system ATP-binding protein</fullName>
    </submittedName>
</protein>
<evidence type="ECO:0000259" key="5">
    <source>
        <dbReference type="PROSITE" id="PS50893"/>
    </source>
</evidence>
<name>A0A326UA33_THEHA</name>